<dbReference type="PANTHER" id="PTHR34352:SF1">
    <property type="entry name" value="PROTEIN YHFA"/>
    <property type="match status" value="1"/>
</dbReference>
<reference evidence="1 2" key="1">
    <citation type="submission" date="2015-04" db="EMBL/GenBank/DDBJ databases">
        <title>Taxonomic description and genome sequence of Salinicoccus sediminis sp. nov., a novel hyper halotolerant bacterium isolated from marine sediment.</title>
        <authorList>
            <person name="Mathan Kumar R."/>
            <person name="Kaur G."/>
            <person name="Kumar N."/>
            <person name="Kumar A."/>
            <person name="Singh N.K."/>
            <person name="Kaur N."/>
            <person name="Mayilraj S."/>
        </authorList>
    </citation>
    <scope>NUCLEOTIDE SEQUENCE [LARGE SCALE GENOMIC DNA]</scope>
    <source>
        <strain evidence="1 2">SV-16</strain>
    </source>
</reference>
<dbReference type="InterPro" id="IPR003718">
    <property type="entry name" value="OsmC/Ohr_fam"/>
</dbReference>
<dbReference type="OrthoDB" id="9804010at2"/>
<dbReference type="Gene3D" id="2.20.25.10">
    <property type="match status" value="1"/>
</dbReference>
<dbReference type="Pfam" id="PF02566">
    <property type="entry name" value="OsmC"/>
    <property type="match status" value="1"/>
</dbReference>
<dbReference type="InterPro" id="IPR015946">
    <property type="entry name" value="KH_dom-like_a/b"/>
</dbReference>
<dbReference type="PATRIC" id="fig|1432562.3.peg.1165"/>
<dbReference type="InterPro" id="IPR036102">
    <property type="entry name" value="OsmC/Ohrsf"/>
</dbReference>
<accession>A0A0M2SN86</accession>
<dbReference type="Proteomes" id="UP000034287">
    <property type="component" value="Unassembled WGS sequence"/>
</dbReference>
<dbReference type="EMBL" id="LAYZ01000002">
    <property type="protein sequence ID" value="KKK35146.1"/>
    <property type="molecule type" value="Genomic_DNA"/>
</dbReference>
<evidence type="ECO:0000313" key="1">
    <source>
        <dbReference type="EMBL" id="KKK35146.1"/>
    </source>
</evidence>
<keyword evidence="2" id="KW-1185">Reference proteome</keyword>
<dbReference type="PANTHER" id="PTHR34352">
    <property type="entry name" value="PROTEIN YHFA"/>
    <property type="match status" value="1"/>
</dbReference>
<dbReference type="Gene3D" id="3.30.300.20">
    <property type="match status" value="1"/>
</dbReference>
<gene>
    <name evidence="1" type="ORF">WN59_05845</name>
</gene>
<protein>
    <recommendedName>
        <fullName evidence="3">Peroxiredoxin</fullName>
    </recommendedName>
</protein>
<comment type="caution">
    <text evidence="1">The sequence shown here is derived from an EMBL/GenBank/DDBJ whole genome shotgun (WGS) entry which is preliminary data.</text>
</comment>
<dbReference type="RefSeq" id="WP_046514081.1">
    <property type="nucleotide sequence ID" value="NZ_LAYZ01000002.1"/>
</dbReference>
<name>A0A0M2SN86_9STAP</name>
<organism evidence="1 2">
    <name type="scientific">Salinicoccus sediminis</name>
    <dbReference type="NCBI Taxonomy" id="1432562"/>
    <lineage>
        <taxon>Bacteria</taxon>
        <taxon>Bacillati</taxon>
        <taxon>Bacillota</taxon>
        <taxon>Bacilli</taxon>
        <taxon>Bacillales</taxon>
        <taxon>Staphylococcaceae</taxon>
        <taxon>Salinicoccus</taxon>
    </lineage>
</organism>
<sequence length="138" mass="14972">MKVQAKWTGGMAFNSTGDSSGYDVTMDASGEVGGNDSGHRPMEMVLHGVAGCMGIDLCVIMRREMERIESIEIDIDGDRRDTEPKSFTKVDLTVRIKGDVTAKVAQRAVDLSADKYCSAINSLNADVVTRLELNGELQ</sequence>
<evidence type="ECO:0000313" key="2">
    <source>
        <dbReference type="Proteomes" id="UP000034287"/>
    </source>
</evidence>
<proteinExistence type="predicted"/>
<dbReference type="AlphaFoldDB" id="A0A0M2SN86"/>
<dbReference type="SUPFAM" id="SSF82784">
    <property type="entry name" value="OsmC-like"/>
    <property type="match status" value="1"/>
</dbReference>
<dbReference type="STRING" id="1432562.WN59_05845"/>
<evidence type="ECO:0008006" key="3">
    <source>
        <dbReference type="Google" id="ProtNLM"/>
    </source>
</evidence>